<dbReference type="CDD" id="cd03228">
    <property type="entry name" value="ABCC_MRP_Like"/>
    <property type="match status" value="1"/>
</dbReference>
<evidence type="ECO:0000313" key="25">
    <source>
        <dbReference type="EMBL" id="VST70639.1"/>
    </source>
</evidence>
<dbReference type="InterPro" id="IPR011527">
    <property type="entry name" value="ABC1_TM_dom"/>
</dbReference>
<name>A0A064C1A3_STREE</name>
<dbReference type="GO" id="GO:0005524">
    <property type="term" value="F:ATP binding"/>
    <property type="evidence" value="ECO:0007669"/>
    <property type="project" value="UniProtKB-KW"/>
</dbReference>
<reference evidence="37 38" key="3">
    <citation type="submission" date="2019-11" db="EMBL/GenBank/DDBJ databases">
        <title>Growth characteristics of pneumococcus vary with the chemical composition of the capsule and with environmental conditions.</title>
        <authorList>
            <person name="Tothpal A."/>
            <person name="Desobry K."/>
            <person name="Joshi S."/>
            <person name="Wyllie A.L."/>
            <person name="Weinberger D.M."/>
        </authorList>
    </citation>
    <scope>NUCLEOTIDE SEQUENCE [LARGE SCALE GENOMIC DNA]</scope>
    <source>
        <strain evidence="14">Pnumococcus09N</strain>
        <strain evidence="38">pnumococcus09N</strain>
        <strain evidence="15">Pnumococcus10A</strain>
        <strain evidence="17">Pnumococcus19F</strain>
        <strain evidence="37">pnumococcus19F</strain>
        <strain evidence="18">Pnumococcus23A</strain>
        <strain evidence="40">pnumococcus23A</strain>
        <strain evidence="16">Pnumococcus35B</strain>
        <strain evidence="39">pnumococcus35B</strain>
    </source>
</reference>
<dbReference type="SUPFAM" id="SSF52540">
    <property type="entry name" value="P-loop containing nucleoside triphosphate hydrolases"/>
    <property type="match status" value="1"/>
</dbReference>
<dbReference type="GO" id="GO:0034040">
    <property type="term" value="F:ATPase-coupled lipid transmembrane transporter activity"/>
    <property type="evidence" value="ECO:0007669"/>
    <property type="project" value="TreeGrafter"/>
</dbReference>
<feature type="transmembrane region" description="Helical" evidence="7">
    <location>
        <begin position="151"/>
        <end position="170"/>
    </location>
</feature>
<feature type="transmembrane region" description="Helical" evidence="7">
    <location>
        <begin position="51"/>
        <end position="69"/>
    </location>
</feature>
<dbReference type="EMBL" id="CAAXWD010000001">
    <property type="protein sequence ID" value="VQC95966.1"/>
    <property type="molecule type" value="Genomic_DNA"/>
</dbReference>
<dbReference type="GO" id="GO:0140359">
    <property type="term" value="F:ABC-type transporter activity"/>
    <property type="evidence" value="ECO:0007669"/>
    <property type="project" value="InterPro"/>
</dbReference>
<dbReference type="Proteomes" id="UP000290138">
    <property type="component" value="Chromosome"/>
</dbReference>
<dbReference type="Proteomes" id="UP000467349">
    <property type="component" value="Unassembled WGS sequence"/>
</dbReference>
<reference evidence="27 28" key="1">
    <citation type="submission" date="2015-03" db="EMBL/GenBank/DDBJ databases">
        <authorList>
            <consortium name="Pathogen Informatics"/>
            <person name="Murphy D."/>
        </authorList>
    </citation>
    <scope>NUCLEOTIDE SEQUENCE [LARGE SCALE GENOMIC DNA]</scope>
    <source>
        <strain evidence="11">SMRU158</strain>
        <strain evidence="10">SMRU51</strain>
        <strain evidence="12 28">SMRU975</strain>
        <strain evidence="27 29">type strain: N</strain>
    </source>
</reference>
<evidence type="ECO:0000313" key="22">
    <source>
        <dbReference type="EMBL" id="VQC95966.1"/>
    </source>
</evidence>
<dbReference type="EMBL" id="CAASIK010000003">
    <property type="protein sequence ID" value="VNB42937.1"/>
    <property type="molecule type" value="Genomic_DNA"/>
</dbReference>
<dbReference type="InterPro" id="IPR017871">
    <property type="entry name" value="ABC_transporter-like_CS"/>
</dbReference>
<dbReference type="Proteomes" id="UP000040910">
    <property type="component" value="Unassembled WGS sequence"/>
</dbReference>
<dbReference type="EMBL" id="CABDLL010000004">
    <property type="protein sequence ID" value="VTE37542.1"/>
    <property type="molecule type" value="Genomic_DNA"/>
</dbReference>
<dbReference type="Proteomes" id="UP000311674">
    <property type="component" value="Unassembled WGS sequence"/>
</dbReference>
<proteinExistence type="predicted"/>
<dbReference type="EMBL" id="CKRE01000001">
    <property type="protein sequence ID" value="CIY65254.1"/>
    <property type="molecule type" value="Genomic_DNA"/>
</dbReference>
<dbReference type="EMBL" id="CAANCB010000014">
    <property type="protein sequence ID" value="VKB77441.1"/>
    <property type="molecule type" value="Genomic_DNA"/>
</dbReference>
<evidence type="ECO:0000313" key="30">
    <source>
        <dbReference type="Proteomes" id="UP000298847"/>
    </source>
</evidence>
<evidence type="ECO:0000313" key="38">
    <source>
        <dbReference type="Proteomes" id="UP000467349"/>
    </source>
</evidence>
<evidence type="ECO:0000313" key="26">
    <source>
        <dbReference type="EMBL" id="VTE37542.1"/>
    </source>
</evidence>
<evidence type="ECO:0000313" key="37">
    <source>
        <dbReference type="Proteomes" id="UP000437160"/>
    </source>
</evidence>
<evidence type="ECO:0000313" key="33">
    <source>
        <dbReference type="Proteomes" id="UP000311674"/>
    </source>
</evidence>
<evidence type="ECO:0000313" key="18">
    <source>
        <dbReference type="EMBL" id="MTW25056.1"/>
    </source>
</evidence>
<dbReference type="GeneID" id="45652364"/>
<evidence type="ECO:0000313" key="10">
    <source>
        <dbReference type="EMBL" id="CEX61725.1"/>
    </source>
</evidence>
<feature type="transmembrane region" description="Helical" evidence="7">
    <location>
        <begin position="127"/>
        <end position="145"/>
    </location>
</feature>
<dbReference type="InterPro" id="IPR036640">
    <property type="entry name" value="ABC1_TM_sf"/>
</dbReference>
<dbReference type="OMA" id="IRIACAD"/>
<evidence type="ECO:0000313" key="32">
    <source>
        <dbReference type="Proteomes" id="UP000310997"/>
    </source>
</evidence>
<evidence type="ECO:0000313" key="29">
    <source>
        <dbReference type="Proteomes" id="UP000048507"/>
    </source>
</evidence>
<keyword evidence="6 7" id="KW-0472">Membrane</keyword>
<dbReference type="Proteomes" id="UP000310822">
    <property type="component" value="Unassembled WGS sequence"/>
</dbReference>
<dbReference type="Gene3D" id="1.20.1560.10">
    <property type="entry name" value="ABC transporter type 1, transmembrane domain"/>
    <property type="match status" value="1"/>
</dbReference>
<reference evidence="13" key="4">
    <citation type="submission" date="2023-06" db="EMBL/GenBank/DDBJ databases">
        <title>PCVPA Blantyre Malawi Pneumococcal carriage surveillance isolates.</title>
        <authorList>
            <person name="Obolski U."/>
            <person name="Swarthout T.D."/>
            <person name="Kalizang'Oma A."/>
            <person name="Mwalukomo T.S."/>
            <person name="Cave R."/>
            <person name="Brown C."/>
            <person name="Cornick J."/>
            <person name="Kamng'Ona A."/>
            <person name="Msefula J."/>
            <person name="French N."/>
            <person name="Hyderman R."/>
        </authorList>
    </citation>
    <scope>NUCLEOTIDE SEQUENCE</scope>
    <source>
        <strain evidence="13">BVY8TH</strain>
    </source>
</reference>
<evidence type="ECO:0000313" key="28">
    <source>
        <dbReference type="Proteomes" id="UP000042512"/>
    </source>
</evidence>
<dbReference type="Gene3D" id="3.40.50.300">
    <property type="entry name" value="P-loop containing nucleotide triphosphate hydrolases"/>
    <property type="match status" value="1"/>
</dbReference>
<dbReference type="Proteomes" id="UP000358702">
    <property type="component" value="Unassembled WGS sequence"/>
</dbReference>
<dbReference type="Proteomes" id="UP000437160">
    <property type="component" value="Unassembled WGS sequence"/>
</dbReference>
<dbReference type="GO" id="GO:0016887">
    <property type="term" value="F:ATP hydrolysis activity"/>
    <property type="evidence" value="ECO:0007669"/>
    <property type="project" value="InterPro"/>
</dbReference>
<evidence type="ECO:0000313" key="14">
    <source>
        <dbReference type="EMBL" id="MTV42254.1"/>
    </source>
</evidence>
<dbReference type="InterPro" id="IPR003439">
    <property type="entry name" value="ABC_transporter-like_ATP-bd"/>
</dbReference>
<dbReference type="Proteomes" id="UP000310997">
    <property type="component" value="Unassembled WGS sequence"/>
</dbReference>
<dbReference type="InterPro" id="IPR003593">
    <property type="entry name" value="AAA+_ATPase"/>
</dbReference>
<evidence type="ECO:0000313" key="17">
    <source>
        <dbReference type="EMBL" id="MTV99020.1"/>
    </source>
</evidence>
<accession>A0A064C1A3</accession>
<dbReference type="InterPro" id="IPR039421">
    <property type="entry name" value="Type_1_exporter"/>
</dbReference>
<evidence type="ECO:0000313" key="19">
    <source>
        <dbReference type="EMBL" id="VFI31401.1"/>
    </source>
</evidence>
<evidence type="ECO:0000313" key="31">
    <source>
        <dbReference type="Proteomes" id="UP000310822"/>
    </source>
</evidence>
<evidence type="ECO:0000313" key="21">
    <source>
        <dbReference type="EMBL" id="VNB42937.1"/>
    </source>
</evidence>
<evidence type="ECO:0000313" key="35">
    <source>
        <dbReference type="Proteomes" id="UP000358702"/>
    </source>
</evidence>
<feature type="domain" description="ABC transmembrane type-1" evidence="9">
    <location>
        <begin position="14"/>
        <end position="294"/>
    </location>
</feature>
<feature type="transmembrane region" description="Helical" evidence="7">
    <location>
        <begin position="12"/>
        <end position="31"/>
    </location>
</feature>
<evidence type="ECO:0000256" key="1">
    <source>
        <dbReference type="ARBA" id="ARBA00004651"/>
    </source>
</evidence>
<dbReference type="PANTHER" id="PTHR24221:SF654">
    <property type="entry name" value="ATP-BINDING CASSETTE SUB-FAMILY B MEMBER 6"/>
    <property type="match status" value="1"/>
</dbReference>
<dbReference type="Proteomes" id="UP000042512">
    <property type="component" value="Unassembled WGS sequence"/>
</dbReference>
<dbReference type="EMBL" id="WNHN01000030">
    <property type="protein sequence ID" value="MTV77242.1"/>
    <property type="molecule type" value="Genomic_DNA"/>
</dbReference>
<feature type="transmembrane region" description="Helical" evidence="7">
    <location>
        <begin position="233"/>
        <end position="259"/>
    </location>
</feature>
<dbReference type="EMBL" id="WNHU01000002">
    <property type="protein sequence ID" value="MTV42254.1"/>
    <property type="molecule type" value="Genomic_DNA"/>
</dbReference>
<evidence type="ECO:0000256" key="6">
    <source>
        <dbReference type="ARBA" id="ARBA00023136"/>
    </source>
</evidence>
<dbReference type="EMBL" id="CKLF01000030">
    <property type="protein sequence ID" value="CIV40058.1"/>
    <property type="molecule type" value="Genomic_DNA"/>
</dbReference>
<dbReference type="EMBL" id="CABCSJ010000005">
    <property type="protein sequence ID" value="VST70639.1"/>
    <property type="molecule type" value="Genomic_DNA"/>
</dbReference>
<dbReference type="GO" id="GO:0005886">
    <property type="term" value="C:plasma membrane"/>
    <property type="evidence" value="ECO:0007669"/>
    <property type="project" value="UniProtKB-SubCell"/>
</dbReference>
<dbReference type="InterPro" id="IPR027417">
    <property type="entry name" value="P-loop_NTPase"/>
</dbReference>
<dbReference type="Proteomes" id="UP000490982">
    <property type="component" value="Unassembled WGS sequence"/>
</dbReference>
<evidence type="ECO:0000256" key="7">
    <source>
        <dbReference type="SAM" id="Phobius"/>
    </source>
</evidence>
<keyword evidence="10" id="KW-0378">Hydrolase</keyword>
<evidence type="ECO:0000256" key="4">
    <source>
        <dbReference type="ARBA" id="ARBA00022840"/>
    </source>
</evidence>
<evidence type="ECO:0000313" key="23">
    <source>
        <dbReference type="EMBL" id="VSC25850.1"/>
    </source>
</evidence>
<organism evidence="10 29">
    <name type="scientific">Streptococcus pneumoniae</name>
    <dbReference type="NCBI Taxonomy" id="1313"/>
    <lineage>
        <taxon>Bacteria</taxon>
        <taxon>Bacillati</taxon>
        <taxon>Bacillota</taxon>
        <taxon>Bacilli</taxon>
        <taxon>Lactobacillales</taxon>
        <taxon>Streptococcaceae</taxon>
        <taxon>Streptococcus</taxon>
    </lineage>
</organism>
<evidence type="ECO:0000313" key="24">
    <source>
        <dbReference type="EMBL" id="VSJ53244.1"/>
    </source>
</evidence>
<evidence type="ECO:0000256" key="2">
    <source>
        <dbReference type="ARBA" id="ARBA00022692"/>
    </source>
</evidence>
<dbReference type="EC" id="3.6.3.-" evidence="10"/>
<evidence type="ECO:0000313" key="12">
    <source>
        <dbReference type="EMBL" id="CIY65254.1"/>
    </source>
</evidence>
<dbReference type="AlphaFoldDB" id="A0A064C1A3"/>
<evidence type="ECO:0000259" key="9">
    <source>
        <dbReference type="PROSITE" id="PS50929"/>
    </source>
</evidence>
<evidence type="ECO:0000313" key="40">
    <source>
        <dbReference type="Proteomes" id="UP000490982"/>
    </source>
</evidence>
<keyword evidence="5 7" id="KW-1133">Transmembrane helix</keyword>
<dbReference type="Proteomes" id="UP000314170">
    <property type="component" value="Unassembled WGS sequence"/>
</dbReference>
<dbReference type="Proteomes" id="UP000298847">
    <property type="component" value="Unassembled WGS sequence"/>
</dbReference>
<evidence type="ECO:0000313" key="13">
    <source>
        <dbReference type="EMBL" id="MDS8038718.1"/>
    </source>
</evidence>
<dbReference type="OrthoDB" id="95687at2"/>
<dbReference type="PROSITE" id="PS50929">
    <property type="entry name" value="ABC_TM1F"/>
    <property type="match status" value="1"/>
</dbReference>
<evidence type="ECO:0000313" key="36">
    <source>
        <dbReference type="Proteomes" id="UP000405447"/>
    </source>
</evidence>
<dbReference type="EMBL" id="CFFA01000001">
    <property type="protein sequence ID" value="CEX61725.1"/>
    <property type="molecule type" value="Genomic_DNA"/>
</dbReference>
<comment type="subcellular location">
    <subcellularLocation>
        <location evidence="1">Cell membrane</location>
        <topology evidence="1">Multi-pass membrane protein</topology>
    </subcellularLocation>
</comment>
<dbReference type="Pfam" id="PF00664">
    <property type="entry name" value="ABC_membrane"/>
    <property type="match status" value="1"/>
</dbReference>
<sequence length="538" mass="61089">MYTIIKSNIKKFSLLTIFIVAGQLLLIYAATINALVLNELIAMNLERFLKLSIYQMIVWCGIIFLDWVVKNYQVEVIQEFNLEIRNRVATDISNSTYQEFHSKSSGTYLSWLNNDVQTLNDQAFKQLFLVIKGISGTIFAVVTLNHYHWSLTVATLFSLMIMLLVPKIFASKMREVSLNLTNQNEAFLKSSETILNGFDVLASLNLLYVLPKKIKEAGILLKMVIQRKTTVETLAGAISFFLNIFFQISLVFLTGYLAIKGIVKIGTIEAIGALTGVIFTALGELGGQLSSIIGTKPIFLKLYSINPIESNKMNDIEPNEVNRDFPLYEAKNICYKYGDKEILKNLNFCFQRNEKYLILGESGSGKSTLLKLLNGFLRDYSGELRFCGDDIKKTSYLNMVSNVLYVDQKAYLFEGTIRDNILLEENYTDEEILQSLEQVGLSVKDFPNNILDYYVGDDGRLLSGGQKQKITLARGLIRNKKIVLIDEGTSAIDRRTSLAIERKILDREDLTVIIVTHAPHPELKQYFTKIYQFPKDFI</sequence>
<keyword evidence="4 10" id="KW-0067">ATP-binding</keyword>
<dbReference type="Proteomes" id="UP001184693">
    <property type="component" value="Unassembled WGS sequence"/>
</dbReference>
<dbReference type="Proteomes" id="UP000469505">
    <property type="component" value="Unassembled WGS sequence"/>
</dbReference>
<keyword evidence="3" id="KW-0547">Nucleotide-binding</keyword>
<reference evidence="30 31" key="2">
    <citation type="submission" date="2019-04" db="EMBL/GenBank/DDBJ databases">
        <authorList>
            <consortium name="Pathogen Informatics"/>
        </authorList>
    </citation>
    <scope>NUCLEOTIDE SEQUENCE [LARGE SCALE GENOMIC DNA]</scope>
    <source>
        <strain evidence="19">GPS_HK_21-sc-2296565</strain>
        <strain evidence="23 33">GPSC148</strain>
        <strain evidence="20 35">GPSC21</strain>
        <strain evidence="22 30">GPSC22</strain>
        <strain evidence="24 34">GPSC38</strain>
        <strain evidence="25 36">GPSC535</strain>
        <strain evidence="21 31">GPSC54</strain>
        <strain evidence="26 32">GPSC559</strain>
    </source>
</reference>
<dbReference type="PROSITE" id="PS50893">
    <property type="entry name" value="ABC_TRANSPORTER_2"/>
    <property type="match status" value="1"/>
</dbReference>
<evidence type="ECO:0000313" key="39">
    <source>
        <dbReference type="Proteomes" id="UP000469505"/>
    </source>
</evidence>
<dbReference type="PROSITE" id="PS00211">
    <property type="entry name" value="ABC_TRANSPORTER_1"/>
    <property type="match status" value="1"/>
</dbReference>
<dbReference type="EMBL" id="JAVPGZ010000204">
    <property type="protein sequence ID" value="MDS8038718.1"/>
    <property type="molecule type" value="Genomic_DNA"/>
</dbReference>
<evidence type="ECO:0000313" key="16">
    <source>
        <dbReference type="EMBL" id="MTV86592.1"/>
    </source>
</evidence>
<feature type="domain" description="ABC transporter" evidence="8">
    <location>
        <begin position="328"/>
        <end position="538"/>
    </location>
</feature>
<keyword evidence="2 7" id="KW-0812">Transmembrane</keyword>
<evidence type="ECO:0000259" key="8">
    <source>
        <dbReference type="PROSITE" id="PS50893"/>
    </source>
</evidence>
<dbReference type="EMBL" id="WNHX01000010">
    <property type="protein sequence ID" value="MTV86592.1"/>
    <property type="molecule type" value="Genomic_DNA"/>
</dbReference>
<dbReference type="PANTHER" id="PTHR24221">
    <property type="entry name" value="ATP-BINDING CASSETTE SUB-FAMILY B"/>
    <property type="match status" value="1"/>
</dbReference>
<dbReference type="EMBL" id="CABBMN010000001">
    <property type="protein sequence ID" value="VSC25850.1"/>
    <property type="molecule type" value="Genomic_DNA"/>
</dbReference>
<evidence type="ECO:0000313" key="27">
    <source>
        <dbReference type="Proteomes" id="UP000040910"/>
    </source>
</evidence>
<evidence type="ECO:0000313" key="11">
    <source>
        <dbReference type="EMBL" id="CIV40058.1"/>
    </source>
</evidence>
<dbReference type="RefSeq" id="WP_000288029.1">
    <property type="nucleotide sequence ID" value="NZ_AP025936.1"/>
</dbReference>
<protein>
    <submittedName>
        <fullName evidence="10">ABC transporter ATP-binding protein</fullName>
        <ecNumber evidence="10">3.6.3.-</ecNumber>
    </submittedName>
    <submittedName>
        <fullName evidence="14">ATP-binding cassette domain-containing protein</fullName>
    </submittedName>
</protein>
<dbReference type="Proteomes" id="UP000405447">
    <property type="component" value="Unassembled WGS sequence"/>
</dbReference>
<dbReference type="EMBL" id="WNHS01000043">
    <property type="protein sequence ID" value="MTW25056.1"/>
    <property type="molecule type" value="Genomic_DNA"/>
</dbReference>
<dbReference type="Proteomes" id="UP000048507">
    <property type="component" value="Unassembled WGS sequence"/>
</dbReference>
<dbReference type="Proteomes" id="UP000729182">
    <property type="component" value="Unassembled WGS sequence"/>
</dbReference>
<dbReference type="Pfam" id="PF00005">
    <property type="entry name" value="ABC_tran"/>
    <property type="match status" value="1"/>
</dbReference>
<gene>
    <name evidence="10" type="primary">msbA_1</name>
    <name evidence="21" type="synonym">msbA_2</name>
    <name evidence="20" type="synonym">msbA_3</name>
    <name evidence="10" type="ORF">ERS019209_00180</name>
    <name evidence="11" type="ORF">ERS019316_01740</name>
    <name evidence="12" type="ORF">ERS020485_00018</name>
    <name evidence="15" type="ORF">GM535_08115</name>
    <name evidence="17" type="ORF">GM536_07995</name>
    <name evidence="18" type="ORF">GM537_09470</name>
    <name evidence="16" type="ORF">GM543_03430</name>
    <name evidence="14" type="ORF">GM545_01055</name>
    <name evidence="13" type="ORF">RLG82_06875</name>
    <name evidence="24" type="ORF">SAMEA104154639_01457</name>
    <name evidence="21" type="ORF">SAMEA2783718_00666</name>
    <name evidence="20" type="ORF">SAMEA3353631_01978</name>
    <name evidence="22" type="ORF">SAMEA3354366_00762</name>
    <name evidence="25" type="ORF">SAMEA3389245_01387</name>
    <name evidence="23" type="ORF">SAMEA3390019_00273</name>
    <name evidence="19" type="ORF">SAMEA3431391_00133</name>
    <name evidence="26" type="ORF">SAMEA4038883_00740</name>
</gene>
<evidence type="ECO:0000256" key="3">
    <source>
        <dbReference type="ARBA" id="ARBA00022741"/>
    </source>
</evidence>
<evidence type="ECO:0000256" key="5">
    <source>
        <dbReference type="ARBA" id="ARBA00022989"/>
    </source>
</evidence>
<dbReference type="SMART" id="SM00382">
    <property type="entry name" value="AAA"/>
    <property type="match status" value="1"/>
</dbReference>
<dbReference type="EMBL" id="LR216058">
    <property type="protein sequence ID" value="VFI31401.1"/>
    <property type="molecule type" value="Genomic_DNA"/>
</dbReference>
<evidence type="ECO:0000313" key="34">
    <source>
        <dbReference type="Proteomes" id="UP000314170"/>
    </source>
</evidence>
<evidence type="ECO:0000313" key="15">
    <source>
        <dbReference type="EMBL" id="MTV77242.1"/>
    </source>
</evidence>
<dbReference type="EMBL" id="CABBZR010000009">
    <property type="protein sequence ID" value="VSJ53244.1"/>
    <property type="molecule type" value="Genomic_DNA"/>
</dbReference>
<dbReference type="EMBL" id="WNIA01000043">
    <property type="protein sequence ID" value="MTV99020.1"/>
    <property type="molecule type" value="Genomic_DNA"/>
</dbReference>
<dbReference type="SUPFAM" id="SSF90123">
    <property type="entry name" value="ABC transporter transmembrane region"/>
    <property type="match status" value="1"/>
</dbReference>
<evidence type="ECO:0000313" key="20">
    <source>
        <dbReference type="EMBL" id="VKB77441.1"/>
    </source>
</evidence>